<name>A0A2G0CHV1_9BACT</name>
<dbReference type="CDD" id="cd01951">
    <property type="entry name" value="lectin_L-type"/>
    <property type="match status" value="1"/>
</dbReference>
<dbReference type="EMBL" id="PDLO01000001">
    <property type="protein sequence ID" value="PHK99551.1"/>
    <property type="molecule type" value="Genomic_DNA"/>
</dbReference>
<dbReference type="Gene3D" id="2.60.120.200">
    <property type="match status" value="1"/>
</dbReference>
<dbReference type="InterPro" id="IPR056573">
    <property type="entry name" value="Lectin_L-type_dom"/>
</dbReference>
<dbReference type="Proteomes" id="UP000226437">
    <property type="component" value="Unassembled WGS sequence"/>
</dbReference>
<evidence type="ECO:0000313" key="3">
    <source>
        <dbReference type="Proteomes" id="UP000226437"/>
    </source>
</evidence>
<evidence type="ECO:0000256" key="1">
    <source>
        <dbReference type="SAM" id="SignalP"/>
    </source>
</evidence>
<keyword evidence="1" id="KW-0732">Signal</keyword>
<dbReference type="AlphaFoldDB" id="A0A2G0CHV1"/>
<gene>
    <name evidence="2" type="ORF">CGL56_00400</name>
</gene>
<dbReference type="GO" id="GO:0005975">
    <property type="term" value="P:carbohydrate metabolic process"/>
    <property type="evidence" value="ECO:0007669"/>
    <property type="project" value="UniProtKB-ARBA"/>
</dbReference>
<organism evidence="2 3">
    <name type="scientific">Neolewinella marina</name>
    <dbReference type="NCBI Taxonomy" id="438751"/>
    <lineage>
        <taxon>Bacteria</taxon>
        <taxon>Pseudomonadati</taxon>
        <taxon>Bacteroidota</taxon>
        <taxon>Saprospiria</taxon>
        <taxon>Saprospirales</taxon>
        <taxon>Lewinellaceae</taxon>
        <taxon>Neolewinella</taxon>
    </lineage>
</organism>
<dbReference type="SUPFAM" id="SSF49899">
    <property type="entry name" value="Concanavalin A-like lectins/glucanases"/>
    <property type="match status" value="1"/>
</dbReference>
<dbReference type="GO" id="GO:0004553">
    <property type="term" value="F:hydrolase activity, hydrolyzing O-glycosyl compounds"/>
    <property type="evidence" value="ECO:0007669"/>
    <property type="project" value="UniProtKB-ARBA"/>
</dbReference>
<dbReference type="InterPro" id="IPR013320">
    <property type="entry name" value="ConA-like_dom_sf"/>
</dbReference>
<protein>
    <recommendedName>
        <fullName evidence="4">Legume lectin domain-containing protein</fullName>
    </recommendedName>
</protein>
<dbReference type="Pfam" id="PF18483">
    <property type="entry name" value="Lectin_L-type_dom"/>
    <property type="match status" value="1"/>
</dbReference>
<dbReference type="InterPro" id="IPR051136">
    <property type="entry name" value="Intracellular_Lectin-GPT"/>
</dbReference>
<dbReference type="PANTHER" id="PTHR12223">
    <property type="entry name" value="VESICULAR MANNOSE-BINDING LECTIN"/>
    <property type="match status" value="1"/>
</dbReference>
<evidence type="ECO:0008006" key="4">
    <source>
        <dbReference type="Google" id="ProtNLM"/>
    </source>
</evidence>
<feature type="chain" id="PRO_5013652571" description="Legume lectin domain-containing protein" evidence="1">
    <location>
        <begin position="23"/>
        <end position="231"/>
    </location>
</feature>
<reference evidence="2 3" key="1">
    <citation type="submission" date="2017-10" db="EMBL/GenBank/DDBJ databases">
        <title>The draft genome sequence of Lewinella marina KCTC 32374.</title>
        <authorList>
            <person name="Wang K."/>
        </authorList>
    </citation>
    <scope>NUCLEOTIDE SEQUENCE [LARGE SCALE GENOMIC DNA]</scope>
    <source>
        <strain evidence="2 3">MKG-38</strain>
    </source>
</reference>
<comment type="caution">
    <text evidence="2">The sequence shown here is derived from an EMBL/GenBank/DDBJ whole genome shotgun (WGS) entry which is preliminary data.</text>
</comment>
<proteinExistence type="predicted"/>
<sequence>MHFRSLPALLALSLFFLAPALAAQSSVSEFRLGGSAAVLNDECIRLTPATPYVSGSAWFQNPMDLEYPFELTVDLVLGENDELGADGIVFVFHPNMQTGYRGEGMGFAGLYPSLGIEFDTYQNFHLGDPSGDHVAIMPHGQAHHARSMVGPVEVPNLENGAKRPLTISWHPGKHTLEVRLDGQLRASYTGDIVAEIFGGNSKVYWGATAATGRKINYQDVCIRKLVYAMVD</sequence>
<keyword evidence="3" id="KW-1185">Reference proteome</keyword>
<dbReference type="RefSeq" id="WP_099104529.1">
    <property type="nucleotide sequence ID" value="NZ_JAATJF010000001.1"/>
</dbReference>
<accession>A0A2G0CHV1</accession>
<evidence type="ECO:0000313" key="2">
    <source>
        <dbReference type="EMBL" id="PHK99551.1"/>
    </source>
</evidence>
<dbReference type="OrthoDB" id="1490014at2"/>
<feature type="signal peptide" evidence="1">
    <location>
        <begin position="1"/>
        <end position="22"/>
    </location>
</feature>